<keyword evidence="6 8" id="KW-0067">ATP-binding</keyword>
<dbReference type="NCBIfam" id="TIGR02433">
    <property type="entry name" value="lysidine_TilS_C"/>
    <property type="match status" value="1"/>
</dbReference>
<comment type="domain">
    <text evidence="8">The N-terminal region contains the highly conserved SGGXDS motif, predicted to be a P-loop motif involved in ATP binding.</text>
</comment>
<dbReference type="GO" id="GO:0032267">
    <property type="term" value="F:tRNA(Ile)-lysidine synthase activity"/>
    <property type="evidence" value="ECO:0007669"/>
    <property type="project" value="UniProtKB-EC"/>
</dbReference>
<keyword evidence="11" id="KW-1185">Reference proteome</keyword>
<dbReference type="NCBIfam" id="TIGR02432">
    <property type="entry name" value="lysidine_TilS_N"/>
    <property type="match status" value="1"/>
</dbReference>
<dbReference type="Pfam" id="PF11734">
    <property type="entry name" value="TilS_C"/>
    <property type="match status" value="1"/>
</dbReference>
<comment type="function">
    <text evidence="8">Ligates lysine onto the cytidine present at position 34 of the AUA codon-specific tRNA(Ile) that contains the anticodon CAU, in an ATP-dependent manner. Cytidine is converted to lysidine, thus changing the amino acid specificity of the tRNA from methionine to isoleucine.</text>
</comment>
<dbReference type="Pfam" id="PF01171">
    <property type="entry name" value="ATP_bind_3"/>
    <property type="match status" value="1"/>
</dbReference>
<dbReference type="PANTHER" id="PTHR43033">
    <property type="entry name" value="TRNA(ILE)-LYSIDINE SYNTHASE-RELATED"/>
    <property type="match status" value="1"/>
</dbReference>
<dbReference type="Proteomes" id="UP000295375">
    <property type="component" value="Unassembled WGS sequence"/>
</dbReference>
<keyword evidence="3 8" id="KW-0436">Ligase</keyword>
<comment type="subcellular location">
    <subcellularLocation>
        <location evidence="1 8">Cytoplasm</location>
    </subcellularLocation>
</comment>
<feature type="binding site" evidence="8">
    <location>
        <begin position="26"/>
        <end position="31"/>
    </location>
    <ligand>
        <name>ATP</name>
        <dbReference type="ChEBI" id="CHEBI:30616"/>
    </ligand>
</feature>
<dbReference type="InterPro" id="IPR012795">
    <property type="entry name" value="tRNA_Ile_lys_synt_N"/>
</dbReference>
<proteinExistence type="inferred from homology"/>
<evidence type="ECO:0000256" key="1">
    <source>
        <dbReference type="ARBA" id="ARBA00004496"/>
    </source>
</evidence>
<sequence>MTRIDDALAVTLNGLAAEDALVVAFSGGLDSTVLLHAAWRWSQTHRRRLRAMHINHQLQPAAADFQQQAEQICRALPIDCQSIKVKVIDEGEGIEAAARKARYHALAEHTQPDECIVLAHHADDQIETFLLQLFRGAGLKGLSAMPTEQIKLQRLFLRPLLTLSRAELEQYATEHQLRWIDDPTNADLRFRRNWLRQQLLPMLRQHYPGIDQALARVVEHCQQAQSLIDELAESDLAAVQRTEKTLSISRLLSLSAARQSALLRYWLSEQQQRVPNQQRLQDFLAQLSNATDRTECCYDGICLRVAGDALLQVPENWFRPIAEQHWQTDTPLFLESIQSTLQWRGMNNPEQPLRVSSLPSMSTKLSLAGESHRRTLKYLMQQLAVPVWLRAAWPCVWHGEQLLTLPGLLVTAEGERFLAEHQGEIILTGPIADCWQALQTPDALS</sequence>
<evidence type="ECO:0000256" key="2">
    <source>
        <dbReference type="ARBA" id="ARBA00022490"/>
    </source>
</evidence>
<evidence type="ECO:0000256" key="7">
    <source>
        <dbReference type="ARBA" id="ARBA00048539"/>
    </source>
</evidence>
<dbReference type="EC" id="6.3.4.19" evidence="8"/>
<dbReference type="Gene3D" id="1.20.59.20">
    <property type="match status" value="1"/>
</dbReference>
<comment type="catalytic activity">
    <reaction evidence="7 8">
        <text>cytidine(34) in tRNA(Ile2) + L-lysine + ATP = lysidine(34) in tRNA(Ile2) + AMP + diphosphate + H(+)</text>
        <dbReference type="Rhea" id="RHEA:43744"/>
        <dbReference type="Rhea" id="RHEA-COMP:10625"/>
        <dbReference type="Rhea" id="RHEA-COMP:10670"/>
        <dbReference type="ChEBI" id="CHEBI:15378"/>
        <dbReference type="ChEBI" id="CHEBI:30616"/>
        <dbReference type="ChEBI" id="CHEBI:32551"/>
        <dbReference type="ChEBI" id="CHEBI:33019"/>
        <dbReference type="ChEBI" id="CHEBI:82748"/>
        <dbReference type="ChEBI" id="CHEBI:83665"/>
        <dbReference type="ChEBI" id="CHEBI:456215"/>
        <dbReference type="EC" id="6.3.4.19"/>
    </reaction>
</comment>
<reference evidence="10 11" key="1">
    <citation type="submission" date="2019-03" db="EMBL/GenBank/DDBJ databases">
        <title>Genomic Encyclopedia of Type Strains, Phase IV (KMG-IV): sequencing the most valuable type-strain genomes for metagenomic binning, comparative biology and taxonomic classification.</title>
        <authorList>
            <person name="Goeker M."/>
        </authorList>
    </citation>
    <scope>NUCLEOTIDE SEQUENCE [LARGE SCALE GENOMIC DNA]</scope>
    <source>
        <strain evidence="10 11">DSM 103792</strain>
    </source>
</reference>
<evidence type="ECO:0000256" key="4">
    <source>
        <dbReference type="ARBA" id="ARBA00022694"/>
    </source>
</evidence>
<dbReference type="HAMAP" id="MF_01161">
    <property type="entry name" value="tRNA_Ile_lys_synt"/>
    <property type="match status" value="1"/>
</dbReference>
<dbReference type="SUPFAM" id="SSF56037">
    <property type="entry name" value="PheT/TilS domain"/>
    <property type="match status" value="1"/>
</dbReference>
<dbReference type="SUPFAM" id="SSF52402">
    <property type="entry name" value="Adenine nucleotide alpha hydrolases-like"/>
    <property type="match status" value="1"/>
</dbReference>
<dbReference type="GO" id="GO:0005737">
    <property type="term" value="C:cytoplasm"/>
    <property type="evidence" value="ECO:0007669"/>
    <property type="project" value="UniProtKB-SubCell"/>
</dbReference>
<dbReference type="InterPro" id="IPR015262">
    <property type="entry name" value="tRNA_Ile_lys_synt_subst-bd"/>
</dbReference>
<evidence type="ECO:0000256" key="3">
    <source>
        <dbReference type="ARBA" id="ARBA00022598"/>
    </source>
</evidence>
<feature type="domain" description="Lysidine-tRNA(Ile) synthetase C-terminal" evidence="9">
    <location>
        <begin position="353"/>
        <end position="427"/>
    </location>
</feature>
<organism evidence="10 11">
    <name type="scientific">Permianibacter aggregans</name>
    <dbReference type="NCBI Taxonomy" id="1510150"/>
    <lineage>
        <taxon>Bacteria</taxon>
        <taxon>Pseudomonadati</taxon>
        <taxon>Pseudomonadota</taxon>
        <taxon>Gammaproteobacteria</taxon>
        <taxon>Pseudomonadales</taxon>
        <taxon>Pseudomonadaceae</taxon>
        <taxon>Permianibacter</taxon>
    </lineage>
</organism>
<dbReference type="GO" id="GO:0006400">
    <property type="term" value="P:tRNA modification"/>
    <property type="evidence" value="ECO:0007669"/>
    <property type="project" value="UniProtKB-UniRule"/>
</dbReference>
<dbReference type="PANTHER" id="PTHR43033:SF1">
    <property type="entry name" value="TRNA(ILE)-LYSIDINE SYNTHASE-RELATED"/>
    <property type="match status" value="1"/>
</dbReference>
<dbReference type="CDD" id="cd01992">
    <property type="entry name" value="TilS_N"/>
    <property type="match status" value="1"/>
</dbReference>
<evidence type="ECO:0000256" key="8">
    <source>
        <dbReference type="HAMAP-Rule" id="MF_01161"/>
    </source>
</evidence>
<dbReference type="InterPro" id="IPR012796">
    <property type="entry name" value="Lysidine-tRNA-synth_C"/>
</dbReference>
<evidence type="ECO:0000256" key="6">
    <source>
        <dbReference type="ARBA" id="ARBA00022840"/>
    </source>
</evidence>
<comment type="caution">
    <text evidence="10">The sequence shown here is derived from an EMBL/GenBank/DDBJ whole genome shotgun (WGS) entry which is preliminary data.</text>
</comment>
<dbReference type="Gene3D" id="3.40.50.620">
    <property type="entry name" value="HUPs"/>
    <property type="match status" value="1"/>
</dbReference>
<dbReference type="SMART" id="SM00977">
    <property type="entry name" value="TilS_C"/>
    <property type="match status" value="1"/>
</dbReference>
<dbReference type="InterPro" id="IPR012094">
    <property type="entry name" value="tRNA_Ile_lys_synt"/>
</dbReference>
<accession>A0A4R6UTP7</accession>
<evidence type="ECO:0000313" key="10">
    <source>
        <dbReference type="EMBL" id="TDQ50522.1"/>
    </source>
</evidence>
<keyword evidence="5 8" id="KW-0547">Nucleotide-binding</keyword>
<dbReference type="EMBL" id="SNYM01000002">
    <property type="protein sequence ID" value="TDQ50522.1"/>
    <property type="molecule type" value="Genomic_DNA"/>
</dbReference>
<gene>
    <name evidence="8" type="primary">tilS</name>
    <name evidence="10" type="ORF">EV696_102204</name>
</gene>
<dbReference type="InterPro" id="IPR011063">
    <property type="entry name" value="TilS/TtcA_N"/>
</dbReference>
<dbReference type="InterPro" id="IPR014729">
    <property type="entry name" value="Rossmann-like_a/b/a_fold"/>
</dbReference>
<evidence type="ECO:0000259" key="9">
    <source>
        <dbReference type="SMART" id="SM00977"/>
    </source>
</evidence>
<keyword evidence="4 8" id="KW-0819">tRNA processing</keyword>
<name>A0A4R6UTP7_9GAMM</name>
<dbReference type="SUPFAM" id="SSF82829">
    <property type="entry name" value="MesJ substrate recognition domain-like"/>
    <property type="match status" value="1"/>
</dbReference>
<dbReference type="Pfam" id="PF09179">
    <property type="entry name" value="TilS"/>
    <property type="match status" value="1"/>
</dbReference>
<evidence type="ECO:0000256" key="5">
    <source>
        <dbReference type="ARBA" id="ARBA00022741"/>
    </source>
</evidence>
<protein>
    <recommendedName>
        <fullName evidence="8">tRNA(Ile)-lysidine synthase</fullName>
        <ecNumber evidence="8">6.3.4.19</ecNumber>
    </recommendedName>
    <alternativeName>
        <fullName evidence="8">tRNA(Ile)-2-lysyl-cytidine synthase</fullName>
    </alternativeName>
    <alternativeName>
        <fullName evidence="8">tRNA(Ile)-lysidine synthetase</fullName>
    </alternativeName>
</protein>
<dbReference type="AlphaFoldDB" id="A0A4R6UTP7"/>
<evidence type="ECO:0000313" key="11">
    <source>
        <dbReference type="Proteomes" id="UP000295375"/>
    </source>
</evidence>
<comment type="similarity">
    <text evidence="8">Belongs to the tRNA(Ile)-lysidine synthase family.</text>
</comment>
<keyword evidence="2 8" id="KW-0963">Cytoplasm</keyword>
<dbReference type="GO" id="GO:0005524">
    <property type="term" value="F:ATP binding"/>
    <property type="evidence" value="ECO:0007669"/>
    <property type="project" value="UniProtKB-UniRule"/>
</dbReference>